<dbReference type="GO" id="GO:0016301">
    <property type="term" value="F:kinase activity"/>
    <property type="evidence" value="ECO:0007669"/>
    <property type="project" value="UniProtKB-KW"/>
</dbReference>
<keyword evidence="3" id="KW-0808">Transferase</keyword>
<dbReference type="AlphaFoldDB" id="A0AA35S5W1"/>
<dbReference type="Gene3D" id="3.90.1200.10">
    <property type="match status" value="1"/>
</dbReference>
<evidence type="ECO:0000256" key="1">
    <source>
        <dbReference type="ARBA" id="ARBA00009460"/>
    </source>
</evidence>
<feature type="region of interest" description="Disordered" evidence="9">
    <location>
        <begin position="1"/>
        <end position="20"/>
    </location>
</feature>
<keyword evidence="5" id="KW-0418">Kinase</keyword>
<protein>
    <recommendedName>
        <fullName evidence="2">protein-ribulosamine 3-kinase</fullName>
        <ecNumber evidence="2">2.7.1.172</ecNumber>
    </recommendedName>
</protein>
<dbReference type="InterPro" id="IPR016477">
    <property type="entry name" value="Fructo-/Ketosamine-3-kinase"/>
</dbReference>
<comment type="caution">
    <text evidence="10">The sequence shown here is derived from an EMBL/GenBank/DDBJ whole genome shotgun (WGS) entry which is preliminary data.</text>
</comment>
<proteinExistence type="inferred from homology"/>
<comment type="catalytic activity">
    <reaction evidence="8">
        <text>N(6)-(D-psicosyl)-L-lysyl-[protein] + ATP = N(6)-(3-O-phospho-D-psicosyl)-L-lysyl-[protein] + ADP + H(+)</text>
        <dbReference type="Rhea" id="RHEA:61392"/>
        <dbReference type="Rhea" id="RHEA-COMP:15796"/>
        <dbReference type="Rhea" id="RHEA-COMP:15797"/>
        <dbReference type="ChEBI" id="CHEBI:15378"/>
        <dbReference type="ChEBI" id="CHEBI:30616"/>
        <dbReference type="ChEBI" id="CHEBI:144621"/>
        <dbReference type="ChEBI" id="CHEBI:144622"/>
        <dbReference type="ChEBI" id="CHEBI:456216"/>
    </reaction>
    <physiologicalReaction direction="left-to-right" evidence="8">
        <dbReference type="Rhea" id="RHEA:61393"/>
    </physiologicalReaction>
</comment>
<dbReference type="SUPFAM" id="SSF56112">
    <property type="entry name" value="Protein kinase-like (PK-like)"/>
    <property type="match status" value="1"/>
</dbReference>
<evidence type="ECO:0000256" key="7">
    <source>
        <dbReference type="ARBA" id="ARBA00048655"/>
    </source>
</evidence>
<name>A0AA35S5W1_GEOBA</name>
<evidence type="ECO:0000256" key="3">
    <source>
        <dbReference type="ARBA" id="ARBA00022679"/>
    </source>
</evidence>
<evidence type="ECO:0000256" key="6">
    <source>
        <dbReference type="ARBA" id="ARBA00022840"/>
    </source>
</evidence>
<keyword evidence="6" id="KW-0067">ATP-binding</keyword>
<evidence type="ECO:0000256" key="5">
    <source>
        <dbReference type="ARBA" id="ARBA00022777"/>
    </source>
</evidence>
<comment type="catalytic activity">
    <reaction evidence="7">
        <text>N(6)-D-ribulosyl-L-lysyl-[protein] + ATP = N(6)-(3-O-phospho-D-ribulosyl)-L-lysyl-[protein] + ADP + H(+)</text>
        <dbReference type="Rhea" id="RHEA:48432"/>
        <dbReference type="Rhea" id="RHEA-COMP:12103"/>
        <dbReference type="Rhea" id="RHEA-COMP:12104"/>
        <dbReference type="ChEBI" id="CHEBI:15378"/>
        <dbReference type="ChEBI" id="CHEBI:30616"/>
        <dbReference type="ChEBI" id="CHEBI:90418"/>
        <dbReference type="ChEBI" id="CHEBI:90420"/>
        <dbReference type="ChEBI" id="CHEBI:456216"/>
        <dbReference type="EC" id="2.7.1.172"/>
    </reaction>
    <physiologicalReaction direction="left-to-right" evidence="7">
        <dbReference type="Rhea" id="RHEA:48433"/>
    </physiologicalReaction>
</comment>
<dbReference type="Pfam" id="PF03881">
    <property type="entry name" value="Fructosamin_kin"/>
    <property type="match status" value="1"/>
</dbReference>
<dbReference type="GO" id="GO:0005829">
    <property type="term" value="C:cytosol"/>
    <property type="evidence" value="ECO:0007669"/>
    <property type="project" value="UniProtKB-ARBA"/>
</dbReference>
<reference evidence="10" key="1">
    <citation type="submission" date="2023-03" db="EMBL/GenBank/DDBJ databases">
        <authorList>
            <person name="Steffen K."/>
            <person name="Cardenas P."/>
        </authorList>
    </citation>
    <scope>NUCLEOTIDE SEQUENCE</scope>
</reference>
<dbReference type="PANTHER" id="PTHR12149:SF8">
    <property type="entry name" value="PROTEIN-RIBULOSAMINE 3-KINASE"/>
    <property type="match status" value="1"/>
</dbReference>
<keyword evidence="4" id="KW-0547">Nucleotide-binding</keyword>
<dbReference type="EMBL" id="CASHTH010002001">
    <property type="protein sequence ID" value="CAI8023208.1"/>
    <property type="molecule type" value="Genomic_DNA"/>
</dbReference>
<evidence type="ECO:0000256" key="8">
    <source>
        <dbReference type="ARBA" id="ARBA00050767"/>
    </source>
</evidence>
<evidence type="ECO:0000256" key="4">
    <source>
        <dbReference type="ARBA" id="ARBA00022741"/>
    </source>
</evidence>
<evidence type="ECO:0000313" key="10">
    <source>
        <dbReference type="EMBL" id="CAI8023208.1"/>
    </source>
</evidence>
<evidence type="ECO:0000256" key="9">
    <source>
        <dbReference type="SAM" id="MobiDB-lite"/>
    </source>
</evidence>
<sequence length="360" mass="40268">MISTTTNKTTTTPLSLSTTLSTTARLTRQNRGSVHATRGIRILSPCHVMSKALEDFLRSQLSTSVLRPLGAAGGGCISDGRSYLTDSGQVFVKHNTKREAEVMFKGEAASLEAILKTDTLRVPKPVKVAEYPGGGWVLVTEHLNIGSLRSQQAALGRQLARLHLHNISSLEKSNRIGVGEEEVGECVDQFGFICDTCCGLLPMPNEWRKDWVEFYCQMRLGKQLELVQQNYGDREAAELWTRLQRCIPRLFRGITVQPSLLHGDLWSGNAGQVEQTPVAYDPASFYGHHEFDLAITTMFGGFSPEFYSSYHDLIPRADGFSDRSQLYLLFHYLNHWNHFGSGYRSQSIAIMKKLVQHDTL</sequence>
<dbReference type="GO" id="GO:0102193">
    <property type="term" value="F:protein-ribulosamine 3-kinase activity"/>
    <property type="evidence" value="ECO:0007669"/>
    <property type="project" value="UniProtKB-EC"/>
</dbReference>
<dbReference type="PANTHER" id="PTHR12149">
    <property type="entry name" value="FRUCTOSAMINE 3 KINASE-RELATED PROTEIN"/>
    <property type="match status" value="1"/>
</dbReference>
<comment type="similarity">
    <text evidence="1">Belongs to the fructosamine kinase family.</text>
</comment>
<dbReference type="Proteomes" id="UP001174909">
    <property type="component" value="Unassembled WGS sequence"/>
</dbReference>
<evidence type="ECO:0000313" key="11">
    <source>
        <dbReference type="Proteomes" id="UP001174909"/>
    </source>
</evidence>
<dbReference type="Gene3D" id="3.30.200.20">
    <property type="entry name" value="Phosphorylase Kinase, domain 1"/>
    <property type="match status" value="1"/>
</dbReference>
<keyword evidence="11" id="KW-1185">Reference proteome</keyword>
<organism evidence="10 11">
    <name type="scientific">Geodia barretti</name>
    <name type="common">Barrett's horny sponge</name>
    <dbReference type="NCBI Taxonomy" id="519541"/>
    <lineage>
        <taxon>Eukaryota</taxon>
        <taxon>Metazoa</taxon>
        <taxon>Porifera</taxon>
        <taxon>Demospongiae</taxon>
        <taxon>Heteroscleromorpha</taxon>
        <taxon>Tetractinellida</taxon>
        <taxon>Astrophorina</taxon>
        <taxon>Geodiidae</taxon>
        <taxon>Geodia</taxon>
    </lineage>
</organism>
<dbReference type="GO" id="GO:0005524">
    <property type="term" value="F:ATP binding"/>
    <property type="evidence" value="ECO:0007669"/>
    <property type="project" value="UniProtKB-KW"/>
</dbReference>
<dbReference type="FunFam" id="3.90.1200.10:FF:000003">
    <property type="entry name" value="fructosamine-3-kinase isoform X1"/>
    <property type="match status" value="1"/>
</dbReference>
<gene>
    <name evidence="10" type="ORF">GBAR_LOCUS13583</name>
</gene>
<accession>A0AA35S5W1</accession>
<dbReference type="FunFam" id="3.30.200.20:FF:000264">
    <property type="entry name" value="Protein-ribulosamine 3-kinase, chloroplastic"/>
    <property type="match status" value="1"/>
</dbReference>
<dbReference type="EC" id="2.7.1.172" evidence="2"/>
<evidence type="ECO:0000256" key="2">
    <source>
        <dbReference type="ARBA" id="ARBA00011961"/>
    </source>
</evidence>
<dbReference type="InterPro" id="IPR011009">
    <property type="entry name" value="Kinase-like_dom_sf"/>
</dbReference>